<evidence type="ECO:0000313" key="1">
    <source>
        <dbReference type="EMBL" id="KHN03675.1"/>
    </source>
</evidence>
<reference evidence="2 3" key="2">
    <citation type="submission" date="2018-09" db="EMBL/GenBank/DDBJ databases">
        <title>A high-quality reference genome of wild soybean provides a powerful tool to mine soybean genomes.</title>
        <authorList>
            <person name="Xie M."/>
            <person name="Chung C.Y.L."/>
            <person name="Li M.-W."/>
            <person name="Wong F.-L."/>
            <person name="Chan T.-F."/>
            <person name="Lam H.-M."/>
        </authorList>
    </citation>
    <scope>NUCLEOTIDE SEQUENCE [LARGE SCALE GENOMIC DNA]</scope>
    <source>
        <strain evidence="3">cv. W05</strain>
        <tissue evidence="2">Hypocotyl of etiolated seedlings</tissue>
    </source>
</reference>
<dbReference type="AlphaFoldDB" id="A0A0B2P364"/>
<gene>
    <name evidence="2" type="ORF">D0Y65_024055</name>
    <name evidence="1" type="ORF">glysoja_035418</name>
</gene>
<dbReference type="Proteomes" id="UP000289340">
    <property type="component" value="Chromosome 9"/>
</dbReference>
<organism evidence="1">
    <name type="scientific">Glycine soja</name>
    <name type="common">Wild soybean</name>
    <dbReference type="NCBI Taxonomy" id="3848"/>
    <lineage>
        <taxon>Eukaryota</taxon>
        <taxon>Viridiplantae</taxon>
        <taxon>Streptophyta</taxon>
        <taxon>Embryophyta</taxon>
        <taxon>Tracheophyta</taxon>
        <taxon>Spermatophyta</taxon>
        <taxon>Magnoliopsida</taxon>
        <taxon>eudicotyledons</taxon>
        <taxon>Gunneridae</taxon>
        <taxon>Pentapetalae</taxon>
        <taxon>rosids</taxon>
        <taxon>fabids</taxon>
        <taxon>Fabales</taxon>
        <taxon>Fabaceae</taxon>
        <taxon>Papilionoideae</taxon>
        <taxon>50 kb inversion clade</taxon>
        <taxon>NPAAA clade</taxon>
        <taxon>indigoferoid/millettioid clade</taxon>
        <taxon>Phaseoleae</taxon>
        <taxon>Glycine</taxon>
        <taxon>Glycine subgen. Soja</taxon>
    </lineage>
</organism>
<keyword evidence="3" id="KW-1185">Reference proteome</keyword>
<dbReference type="EMBL" id="QZWG01000009">
    <property type="protein sequence ID" value="RZB91889.1"/>
    <property type="molecule type" value="Genomic_DNA"/>
</dbReference>
<reference evidence="1" key="1">
    <citation type="submission" date="2014-07" db="EMBL/GenBank/DDBJ databases">
        <title>Identification of a novel salt tolerance gene in wild soybean by whole-genome sequencing.</title>
        <authorList>
            <person name="Lam H.-M."/>
            <person name="Qi X."/>
            <person name="Li M.-W."/>
            <person name="Liu X."/>
            <person name="Xie M."/>
            <person name="Ni M."/>
            <person name="Xu X."/>
        </authorList>
    </citation>
    <scope>NUCLEOTIDE SEQUENCE [LARGE SCALE GENOMIC DNA]</scope>
    <source>
        <tissue evidence="1">Root</tissue>
    </source>
</reference>
<name>A0A0B2P364_GLYSO</name>
<dbReference type="Proteomes" id="UP000053555">
    <property type="component" value="Unassembled WGS sequence"/>
</dbReference>
<accession>A0A0B2P364</accession>
<proteinExistence type="predicted"/>
<dbReference type="EMBL" id="KN669721">
    <property type="protein sequence ID" value="KHN03675.1"/>
    <property type="molecule type" value="Genomic_DNA"/>
</dbReference>
<sequence length="75" mass="8466">MVIKYAVFEPRSAVEARIDSNRFLLHYHNFSERALANLHRPRPLPRRRSIGNSSPATGWKRSAIIAGGKVVSPKI</sequence>
<evidence type="ECO:0000313" key="3">
    <source>
        <dbReference type="Proteomes" id="UP000289340"/>
    </source>
</evidence>
<evidence type="ECO:0000313" key="2">
    <source>
        <dbReference type="EMBL" id="RZB91889.1"/>
    </source>
</evidence>
<protein>
    <submittedName>
        <fullName evidence="1">Uncharacterized protein</fullName>
    </submittedName>
</protein>